<evidence type="ECO:0000256" key="1">
    <source>
        <dbReference type="SAM" id="Phobius"/>
    </source>
</evidence>
<dbReference type="InterPro" id="IPR032508">
    <property type="entry name" value="FecR_C"/>
</dbReference>
<proteinExistence type="predicted"/>
<keyword evidence="1" id="KW-0812">Transmembrane</keyword>
<evidence type="ECO:0000259" key="3">
    <source>
        <dbReference type="Pfam" id="PF16344"/>
    </source>
</evidence>
<dbReference type="Pfam" id="PF16344">
    <property type="entry name" value="FecR_C"/>
    <property type="match status" value="1"/>
</dbReference>
<reference evidence="4 5" key="1">
    <citation type="submission" date="2019-07" db="EMBL/GenBank/DDBJ databases">
        <title>Whole genome shotgun sequence of Chryseobacterium lathyri NBRC 105250.</title>
        <authorList>
            <person name="Hosoyama A."/>
            <person name="Uohara A."/>
            <person name="Ohji S."/>
            <person name="Ichikawa N."/>
        </authorList>
    </citation>
    <scope>NUCLEOTIDE SEQUENCE [LARGE SCALE GENOMIC DNA]</scope>
    <source>
        <strain evidence="4 5">NBRC 105250</strain>
    </source>
</reference>
<evidence type="ECO:0000313" key="4">
    <source>
        <dbReference type="EMBL" id="GEN73754.1"/>
    </source>
</evidence>
<dbReference type="RefSeq" id="WP_111960589.1">
    <property type="nucleotide sequence ID" value="NZ_BJYI01000020.1"/>
</dbReference>
<dbReference type="OrthoDB" id="651134at2"/>
<dbReference type="AlphaFoldDB" id="A0A511YEX8"/>
<gene>
    <name evidence="4" type="ORF">CLA01_38260</name>
</gene>
<feature type="domain" description="FecR protein" evidence="2">
    <location>
        <begin position="68"/>
        <end position="152"/>
    </location>
</feature>
<accession>A0A511YEX8</accession>
<dbReference type="Gene3D" id="2.60.120.1440">
    <property type="match status" value="1"/>
</dbReference>
<dbReference type="Pfam" id="PF04773">
    <property type="entry name" value="FecR"/>
    <property type="match status" value="1"/>
</dbReference>
<feature type="domain" description="Protein FecR C-terminal" evidence="3">
    <location>
        <begin position="201"/>
        <end position="263"/>
    </location>
</feature>
<dbReference type="PANTHER" id="PTHR30273:SF2">
    <property type="entry name" value="PROTEIN FECR"/>
    <property type="match status" value="1"/>
</dbReference>
<evidence type="ECO:0000259" key="2">
    <source>
        <dbReference type="Pfam" id="PF04773"/>
    </source>
</evidence>
<dbReference type="GO" id="GO:0016989">
    <property type="term" value="F:sigma factor antagonist activity"/>
    <property type="evidence" value="ECO:0007669"/>
    <property type="project" value="TreeGrafter"/>
</dbReference>
<dbReference type="EMBL" id="BJYI01000020">
    <property type="protein sequence ID" value="GEN73754.1"/>
    <property type="molecule type" value="Genomic_DNA"/>
</dbReference>
<dbReference type="Gene3D" id="3.55.50.30">
    <property type="match status" value="1"/>
</dbReference>
<dbReference type="PIRSF" id="PIRSF018266">
    <property type="entry name" value="FecR"/>
    <property type="match status" value="1"/>
</dbReference>
<dbReference type="InterPro" id="IPR006860">
    <property type="entry name" value="FecR"/>
</dbReference>
<dbReference type="InterPro" id="IPR012373">
    <property type="entry name" value="Ferrdict_sens_TM"/>
</dbReference>
<dbReference type="PANTHER" id="PTHR30273">
    <property type="entry name" value="PERIPLASMIC SIGNAL SENSOR AND SIGMA FACTOR ACTIVATOR FECR-RELATED"/>
    <property type="match status" value="1"/>
</dbReference>
<organism evidence="4 5">
    <name type="scientific">Chryseobacterium lathyri</name>
    <dbReference type="NCBI Taxonomy" id="395933"/>
    <lineage>
        <taxon>Bacteria</taxon>
        <taxon>Pseudomonadati</taxon>
        <taxon>Bacteroidota</taxon>
        <taxon>Flavobacteriia</taxon>
        <taxon>Flavobacteriales</taxon>
        <taxon>Weeksellaceae</taxon>
        <taxon>Chryseobacterium group</taxon>
        <taxon>Chryseobacterium</taxon>
    </lineage>
</organism>
<name>A0A511YEX8_9FLAO</name>
<comment type="caution">
    <text evidence="4">The sequence shown here is derived from an EMBL/GenBank/DDBJ whole genome shotgun (WGS) entry which is preliminary data.</text>
</comment>
<feature type="transmembrane region" description="Helical" evidence="1">
    <location>
        <begin position="35"/>
        <end position="56"/>
    </location>
</feature>
<keyword evidence="1" id="KW-0472">Membrane</keyword>
<protein>
    <submittedName>
        <fullName evidence="4">Uncharacterized protein</fullName>
    </submittedName>
</protein>
<keyword evidence="1" id="KW-1133">Transmembrane helix</keyword>
<evidence type="ECO:0000313" key="5">
    <source>
        <dbReference type="Proteomes" id="UP000321150"/>
    </source>
</evidence>
<dbReference type="Proteomes" id="UP000321150">
    <property type="component" value="Unassembled WGS sequence"/>
</dbReference>
<sequence>MEEKPPRLQPLTPQEDRLLLEKVEIWHRRQQRIKIISASAIIIILSIGSTIGYNAVIKPDVYFAQSGLENVLLSDGSRVTLSKGAKLTVEKSFPSNTREVLLEGDAVFNVAKSKVHPFIVHGKGYETKVLGTIFKVSQSGKTFKVDLFEGKVLVYKTGRPKDPVPLAPKQTFTNYGISGATSVSETEDKSATVSKDKSASLTFNECPINDAVQVIEKTYGIKVQYSTELKNTKITITVPNATADAFIQTLGIQLNLNTRQSNDSTFELEK</sequence>